<dbReference type="PANTHER" id="PTHR11839">
    <property type="entry name" value="UDP/ADP-SUGAR PYROPHOSPHATASE"/>
    <property type="match status" value="1"/>
</dbReference>
<dbReference type="InterPro" id="IPR020084">
    <property type="entry name" value="NUDIX_hydrolase_CS"/>
</dbReference>
<dbReference type="SUPFAM" id="SSF55811">
    <property type="entry name" value="Nudix"/>
    <property type="match status" value="1"/>
</dbReference>
<gene>
    <name evidence="4" type="ORF">C7B64_02195</name>
</gene>
<organism evidence="4 5">
    <name type="scientific">Merismopedia glauca CCAP 1448/3</name>
    <dbReference type="NCBI Taxonomy" id="1296344"/>
    <lineage>
        <taxon>Bacteria</taxon>
        <taxon>Bacillati</taxon>
        <taxon>Cyanobacteriota</taxon>
        <taxon>Cyanophyceae</taxon>
        <taxon>Synechococcales</taxon>
        <taxon>Merismopediaceae</taxon>
        <taxon>Merismopedia</taxon>
    </lineage>
</organism>
<evidence type="ECO:0000259" key="3">
    <source>
        <dbReference type="PROSITE" id="PS51462"/>
    </source>
</evidence>
<name>A0A2T1C951_9CYAN</name>
<dbReference type="RefSeq" id="WP_106287025.1">
    <property type="nucleotide sequence ID" value="NZ_CAWNTC010000151.1"/>
</dbReference>
<reference evidence="4 5" key="2">
    <citation type="submission" date="2018-03" db="EMBL/GenBank/DDBJ databases">
        <title>The ancient ancestry and fast evolution of plastids.</title>
        <authorList>
            <person name="Moore K.R."/>
            <person name="Magnabosco C."/>
            <person name="Momper L."/>
            <person name="Gold D.A."/>
            <person name="Bosak T."/>
            <person name="Fournier G.P."/>
        </authorList>
    </citation>
    <scope>NUCLEOTIDE SEQUENCE [LARGE SCALE GENOMIC DNA]</scope>
    <source>
        <strain evidence="4 5">CCAP 1448/3</strain>
    </source>
</reference>
<dbReference type="PROSITE" id="PS51462">
    <property type="entry name" value="NUDIX"/>
    <property type="match status" value="1"/>
</dbReference>
<dbReference type="PROSITE" id="PS00893">
    <property type="entry name" value="NUDIX_BOX"/>
    <property type="match status" value="1"/>
</dbReference>
<reference evidence="4 5" key="1">
    <citation type="submission" date="2018-02" db="EMBL/GenBank/DDBJ databases">
        <authorList>
            <person name="Cohen D.B."/>
            <person name="Kent A.D."/>
        </authorList>
    </citation>
    <scope>NUCLEOTIDE SEQUENCE [LARGE SCALE GENOMIC DNA]</scope>
    <source>
        <strain evidence="4 5">CCAP 1448/3</strain>
    </source>
</reference>
<dbReference type="Pfam" id="PF00293">
    <property type="entry name" value="NUDIX"/>
    <property type="match status" value="1"/>
</dbReference>
<dbReference type="GO" id="GO:0019693">
    <property type="term" value="P:ribose phosphate metabolic process"/>
    <property type="evidence" value="ECO:0007669"/>
    <property type="project" value="TreeGrafter"/>
</dbReference>
<dbReference type="AlphaFoldDB" id="A0A2T1C951"/>
<feature type="domain" description="Nudix hydrolase" evidence="3">
    <location>
        <begin position="41"/>
        <end position="172"/>
    </location>
</feature>
<sequence length="186" mass="21071">MLGQEPPELLQQRLFYQGRKFSFDVNHYRLPNGAEGNWECVRHPGGALAVPVTPEGKLVLVRQYRFAMQGRLLEFPAGTVEPNEDPADTIAREIEEETGYTSKKWHKLGQFPLAPGYSDEIIYAFLAEDLEKLPQPPDQDADEDIEVVLMSPEELEKAIAFGEPIDAKSISSFLLYRCHLLTSRHT</sequence>
<evidence type="ECO:0000313" key="4">
    <source>
        <dbReference type="EMBL" id="PSB04790.1"/>
    </source>
</evidence>
<evidence type="ECO:0000313" key="5">
    <source>
        <dbReference type="Proteomes" id="UP000238762"/>
    </source>
</evidence>
<dbReference type="CDD" id="cd03424">
    <property type="entry name" value="NUDIX_ADPRase_Nudt5_UGPPase_Nudt14"/>
    <property type="match status" value="1"/>
</dbReference>
<dbReference type="GO" id="GO:0016787">
    <property type="term" value="F:hydrolase activity"/>
    <property type="evidence" value="ECO:0007669"/>
    <property type="project" value="UniProtKB-KW"/>
</dbReference>
<comment type="caution">
    <text evidence="4">The sequence shown here is derived from an EMBL/GenBank/DDBJ whole genome shotgun (WGS) entry which is preliminary data.</text>
</comment>
<dbReference type="PANTHER" id="PTHR11839:SF18">
    <property type="entry name" value="NUDIX HYDROLASE DOMAIN-CONTAINING PROTEIN"/>
    <property type="match status" value="1"/>
</dbReference>
<dbReference type="InterPro" id="IPR000086">
    <property type="entry name" value="NUDIX_hydrolase_dom"/>
</dbReference>
<dbReference type="InterPro" id="IPR015797">
    <property type="entry name" value="NUDIX_hydrolase-like_dom_sf"/>
</dbReference>
<comment type="cofactor">
    <cofactor evidence="1">
        <name>Mg(2+)</name>
        <dbReference type="ChEBI" id="CHEBI:18420"/>
    </cofactor>
</comment>
<protein>
    <submittedName>
        <fullName evidence="4">NUDIX hydrolase</fullName>
    </submittedName>
</protein>
<proteinExistence type="predicted"/>
<dbReference type="GO" id="GO:0006753">
    <property type="term" value="P:nucleoside phosphate metabolic process"/>
    <property type="evidence" value="ECO:0007669"/>
    <property type="project" value="TreeGrafter"/>
</dbReference>
<accession>A0A2T1C951</accession>
<evidence type="ECO:0000256" key="2">
    <source>
        <dbReference type="ARBA" id="ARBA00022801"/>
    </source>
</evidence>
<dbReference type="Gene3D" id="3.90.79.10">
    <property type="entry name" value="Nucleoside Triphosphate Pyrophosphohydrolase"/>
    <property type="match status" value="1"/>
</dbReference>
<dbReference type="OrthoDB" id="9806150at2"/>
<dbReference type="Proteomes" id="UP000238762">
    <property type="component" value="Unassembled WGS sequence"/>
</dbReference>
<dbReference type="EMBL" id="PVWJ01000007">
    <property type="protein sequence ID" value="PSB04790.1"/>
    <property type="molecule type" value="Genomic_DNA"/>
</dbReference>
<keyword evidence="5" id="KW-1185">Reference proteome</keyword>
<evidence type="ECO:0000256" key="1">
    <source>
        <dbReference type="ARBA" id="ARBA00001946"/>
    </source>
</evidence>
<keyword evidence="2 4" id="KW-0378">Hydrolase</keyword>